<feature type="non-terminal residue" evidence="3">
    <location>
        <position position="440"/>
    </location>
</feature>
<dbReference type="FunFam" id="1.25.40.10:FF:000090">
    <property type="entry name" value="Pentatricopeptide repeat-containing protein, chloroplastic"/>
    <property type="match status" value="1"/>
</dbReference>
<feature type="repeat" description="PPR" evidence="2">
    <location>
        <begin position="49"/>
        <end position="83"/>
    </location>
</feature>
<feature type="repeat" description="PPR" evidence="2">
    <location>
        <begin position="216"/>
        <end position="250"/>
    </location>
</feature>
<name>S8E7G5_9LAMI</name>
<dbReference type="GO" id="GO:0003723">
    <property type="term" value="F:RNA binding"/>
    <property type="evidence" value="ECO:0007669"/>
    <property type="project" value="InterPro"/>
</dbReference>
<sequence length="440" mass="49416">GDSHLILGPMFAGKTSTLLKRRKTDRDLCYTGRLKEAILILCCTGSQFDSDTYSLLLQECINHKEYKRGRRIHSQMVIVGFTPDEYLKIKLLILYAKAGDLSTARAIFDDLEAKTMIPWNAMIAGYVQKGMEEFGLSVYRRMRRFGLMPDQYTFASVFRACSSLAILEQGRQAHCTLIKSRVIGNVVVNSALMDMYFKCSSLSDGHRVFDKSLDRNVVTWTSLICGYGLHGRVSQVLESFSRMTDEGFKPNGVTFLAVLTACSHGGLIEEGKRYFSSMTRDYGVSPEGRHYAAMVDLLGRSGKIEEAYSFLRTSPSKEHPTLWGALLGACKLHGNVEMLNLAAKNFFELKPPEAAAAAGKYVVLSNAYANFGLWRNVSEIRRAMKGLGIKKDPGFSMIEVQKEVHFFFMAHNSHREIERILDLLLDLSRTLMRDVGDVVD</sequence>
<dbReference type="EMBL" id="AUSU01001103">
    <property type="protein sequence ID" value="EPS71808.1"/>
    <property type="molecule type" value="Genomic_DNA"/>
</dbReference>
<dbReference type="NCBIfam" id="TIGR00756">
    <property type="entry name" value="PPR"/>
    <property type="match status" value="2"/>
</dbReference>
<dbReference type="PANTHER" id="PTHR47926:SF347">
    <property type="entry name" value="PENTATRICOPEPTIDE REPEAT-CONTAINING PROTEIN"/>
    <property type="match status" value="1"/>
</dbReference>
<comment type="caution">
    <text evidence="3">The sequence shown here is derived from an EMBL/GenBank/DDBJ whole genome shotgun (WGS) entry which is preliminary data.</text>
</comment>
<dbReference type="GO" id="GO:0009451">
    <property type="term" value="P:RNA modification"/>
    <property type="evidence" value="ECO:0007669"/>
    <property type="project" value="InterPro"/>
</dbReference>
<feature type="non-terminal residue" evidence="3">
    <location>
        <position position="1"/>
    </location>
</feature>
<proteinExistence type="predicted"/>
<feature type="repeat" description="PPR" evidence="2">
    <location>
        <begin position="115"/>
        <end position="149"/>
    </location>
</feature>
<dbReference type="InterPro" id="IPR046960">
    <property type="entry name" value="PPR_At4g14850-like_plant"/>
</dbReference>
<protein>
    <recommendedName>
        <fullName evidence="5">Pentatricopeptide repeat-containing protein</fullName>
    </recommendedName>
</protein>
<dbReference type="AlphaFoldDB" id="S8E7G5"/>
<dbReference type="Pfam" id="PF13041">
    <property type="entry name" value="PPR_2"/>
    <property type="match status" value="2"/>
</dbReference>
<organism evidence="3 4">
    <name type="scientific">Genlisea aurea</name>
    <dbReference type="NCBI Taxonomy" id="192259"/>
    <lineage>
        <taxon>Eukaryota</taxon>
        <taxon>Viridiplantae</taxon>
        <taxon>Streptophyta</taxon>
        <taxon>Embryophyta</taxon>
        <taxon>Tracheophyta</taxon>
        <taxon>Spermatophyta</taxon>
        <taxon>Magnoliopsida</taxon>
        <taxon>eudicotyledons</taxon>
        <taxon>Gunneridae</taxon>
        <taxon>Pentapetalae</taxon>
        <taxon>asterids</taxon>
        <taxon>lamiids</taxon>
        <taxon>Lamiales</taxon>
        <taxon>Lentibulariaceae</taxon>
        <taxon>Genlisea</taxon>
    </lineage>
</organism>
<dbReference type="InterPro" id="IPR011990">
    <property type="entry name" value="TPR-like_helical_dom_sf"/>
</dbReference>
<dbReference type="InterPro" id="IPR002885">
    <property type="entry name" value="PPR_rpt"/>
</dbReference>
<evidence type="ECO:0000256" key="2">
    <source>
        <dbReference type="PROSITE-ProRule" id="PRU00708"/>
    </source>
</evidence>
<dbReference type="Proteomes" id="UP000015453">
    <property type="component" value="Unassembled WGS sequence"/>
</dbReference>
<keyword evidence="1" id="KW-0677">Repeat</keyword>
<dbReference type="InterPro" id="IPR046848">
    <property type="entry name" value="E_motif"/>
</dbReference>
<evidence type="ECO:0000256" key="1">
    <source>
        <dbReference type="ARBA" id="ARBA00022737"/>
    </source>
</evidence>
<dbReference type="PROSITE" id="PS51375">
    <property type="entry name" value="PPR"/>
    <property type="match status" value="3"/>
</dbReference>
<evidence type="ECO:0008006" key="5">
    <source>
        <dbReference type="Google" id="ProtNLM"/>
    </source>
</evidence>
<dbReference type="Pfam" id="PF01535">
    <property type="entry name" value="PPR"/>
    <property type="match status" value="1"/>
</dbReference>
<accession>S8E7G5</accession>
<dbReference type="Gene3D" id="1.25.40.10">
    <property type="entry name" value="Tetratricopeptide repeat domain"/>
    <property type="match status" value="2"/>
</dbReference>
<dbReference type="Pfam" id="PF20431">
    <property type="entry name" value="E_motif"/>
    <property type="match status" value="1"/>
</dbReference>
<dbReference type="PANTHER" id="PTHR47926">
    <property type="entry name" value="PENTATRICOPEPTIDE REPEAT-CONTAINING PROTEIN"/>
    <property type="match status" value="1"/>
</dbReference>
<keyword evidence="4" id="KW-1185">Reference proteome</keyword>
<gene>
    <name evidence="3" type="ORF">M569_02948</name>
</gene>
<evidence type="ECO:0000313" key="4">
    <source>
        <dbReference type="Proteomes" id="UP000015453"/>
    </source>
</evidence>
<evidence type="ECO:0000313" key="3">
    <source>
        <dbReference type="EMBL" id="EPS71808.1"/>
    </source>
</evidence>
<dbReference type="OrthoDB" id="439028at2759"/>
<dbReference type="FunFam" id="1.25.40.10:FF:000341">
    <property type="entry name" value="Pentatricopeptide repeat-containing protein chloroplastic"/>
    <property type="match status" value="1"/>
</dbReference>
<reference evidence="3 4" key="1">
    <citation type="journal article" date="2013" name="BMC Genomics">
        <title>The miniature genome of a carnivorous plant Genlisea aurea contains a low number of genes and short non-coding sequences.</title>
        <authorList>
            <person name="Leushkin E.V."/>
            <person name="Sutormin R.A."/>
            <person name="Nabieva E.R."/>
            <person name="Penin A.A."/>
            <person name="Kondrashov A.S."/>
            <person name="Logacheva M.D."/>
        </authorList>
    </citation>
    <scope>NUCLEOTIDE SEQUENCE [LARGE SCALE GENOMIC DNA]</scope>
</reference>